<evidence type="ECO:0000313" key="1">
    <source>
        <dbReference type="EMBL" id="VEL20026.1"/>
    </source>
</evidence>
<evidence type="ECO:0008006" key="3">
    <source>
        <dbReference type="Google" id="ProtNLM"/>
    </source>
</evidence>
<sequence>MLNSYAGRFLPLSKFRVAPLLGDFHCRTISGSGEQTQLSNTPNEEPKSKWSNWTGRNAWKSGLMGLTGFGALFLGSVVFRYGPPERSEEGNEIVDKYTDLPTFQAYVYRSFRHLLDFNQSIRDPVSDKLLPDPVKPPYYQPPYTLVLEVTDLLVHPDW</sequence>
<proteinExistence type="predicted"/>
<feature type="non-terminal residue" evidence="1">
    <location>
        <position position="1"/>
    </location>
</feature>
<organism evidence="1 2">
    <name type="scientific">Protopolystoma xenopodis</name>
    <dbReference type="NCBI Taxonomy" id="117903"/>
    <lineage>
        <taxon>Eukaryota</taxon>
        <taxon>Metazoa</taxon>
        <taxon>Spiralia</taxon>
        <taxon>Lophotrochozoa</taxon>
        <taxon>Platyhelminthes</taxon>
        <taxon>Monogenea</taxon>
        <taxon>Polyopisthocotylea</taxon>
        <taxon>Polystomatidea</taxon>
        <taxon>Polystomatidae</taxon>
        <taxon>Protopolystoma</taxon>
    </lineage>
</organism>
<keyword evidence="2" id="KW-1185">Reference proteome</keyword>
<comment type="caution">
    <text evidence="1">The sequence shown here is derived from an EMBL/GenBank/DDBJ whole genome shotgun (WGS) entry which is preliminary data.</text>
</comment>
<name>A0A3S5BVA4_9PLAT</name>
<reference evidence="1" key="1">
    <citation type="submission" date="2018-11" db="EMBL/GenBank/DDBJ databases">
        <authorList>
            <consortium name="Pathogen Informatics"/>
        </authorList>
    </citation>
    <scope>NUCLEOTIDE SEQUENCE</scope>
</reference>
<evidence type="ECO:0000313" key="2">
    <source>
        <dbReference type="Proteomes" id="UP000784294"/>
    </source>
</evidence>
<gene>
    <name evidence="1" type="ORF">PXEA_LOCUS13466</name>
</gene>
<protein>
    <recommendedName>
        <fullName evidence="3">Mitochondrial import inner membrane translocase subunit TIM50</fullName>
    </recommendedName>
</protein>
<dbReference type="AlphaFoldDB" id="A0A3S5BVA4"/>
<dbReference type="OrthoDB" id="287041at2759"/>
<dbReference type="EMBL" id="CAAALY010044384">
    <property type="protein sequence ID" value="VEL20026.1"/>
    <property type="molecule type" value="Genomic_DNA"/>
</dbReference>
<accession>A0A3S5BVA4</accession>
<dbReference type="Proteomes" id="UP000784294">
    <property type="component" value="Unassembled WGS sequence"/>
</dbReference>